<keyword evidence="1" id="KW-1133">Transmembrane helix</keyword>
<keyword evidence="1" id="KW-0472">Membrane</keyword>
<dbReference type="PANTHER" id="PTHR30373:SF8">
    <property type="entry name" value="BLL7265 PROTEIN"/>
    <property type="match status" value="1"/>
</dbReference>
<dbReference type="EMBL" id="CP034086">
    <property type="protein sequence ID" value="AZG77137.1"/>
    <property type="molecule type" value="Genomic_DNA"/>
</dbReference>
<feature type="transmembrane region" description="Helical" evidence="1">
    <location>
        <begin position="37"/>
        <end position="56"/>
    </location>
</feature>
<dbReference type="Pfam" id="PF04536">
    <property type="entry name" value="TPM_phosphatase"/>
    <property type="match status" value="1"/>
</dbReference>
<feature type="domain" description="TPM" evidence="2">
    <location>
        <begin position="101"/>
        <end position="179"/>
    </location>
</feature>
<dbReference type="Proteomes" id="UP000273982">
    <property type="component" value="Chromosome"/>
</dbReference>
<evidence type="ECO:0000259" key="2">
    <source>
        <dbReference type="Pfam" id="PF04536"/>
    </source>
</evidence>
<dbReference type="Gene3D" id="3.10.310.50">
    <property type="match status" value="1"/>
</dbReference>
<accession>A0A3G8M5X6</accession>
<dbReference type="KEGG" id="mros:EHO51_10540"/>
<evidence type="ECO:0000256" key="1">
    <source>
        <dbReference type="SAM" id="Phobius"/>
    </source>
</evidence>
<reference evidence="3 4" key="1">
    <citation type="submission" date="2018-11" db="EMBL/GenBank/DDBJ databases">
        <title>Genome squencing of methanotrophic bacteria isolated from alkaline groundwater in Korea.</title>
        <authorList>
            <person name="Nguyen L.N."/>
        </authorList>
    </citation>
    <scope>NUCLEOTIDE SEQUENCE [LARGE SCALE GENOMIC DNA]</scope>
    <source>
        <strain evidence="3 4">GW6</strain>
    </source>
</reference>
<sequence>MQLTADDFERIAEAIRRAEEKTSGEIVCVLARRSSDYAFVPPLWGAFIALASPWPMLLFTQLSPREIFAAQIAIFIVATLVVSWGPVRFFLTPRAVKRARAAREAIEQFFSRGVSATKARTGVLIFVSFAERYARIVADDAIAAKISNDEWQAALDLLLRDLQRERLSDGFVAAIEECARLLARHAPPGASGDELPDKIYVM</sequence>
<dbReference type="AlphaFoldDB" id="A0A3G8M5X6"/>
<protein>
    <recommendedName>
        <fullName evidence="2">TPM domain-containing protein</fullName>
    </recommendedName>
</protein>
<proteinExistence type="predicted"/>
<evidence type="ECO:0000313" key="4">
    <source>
        <dbReference type="Proteomes" id="UP000273982"/>
    </source>
</evidence>
<dbReference type="PANTHER" id="PTHR30373">
    <property type="entry name" value="UPF0603 PROTEIN YGCG"/>
    <property type="match status" value="1"/>
</dbReference>
<feature type="transmembrane region" description="Helical" evidence="1">
    <location>
        <begin position="68"/>
        <end position="91"/>
    </location>
</feature>
<organism evidence="3 4">
    <name type="scientific">Methylocystis rosea</name>
    <dbReference type="NCBI Taxonomy" id="173366"/>
    <lineage>
        <taxon>Bacteria</taxon>
        <taxon>Pseudomonadati</taxon>
        <taxon>Pseudomonadota</taxon>
        <taxon>Alphaproteobacteria</taxon>
        <taxon>Hyphomicrobiales</taxon>
        <taxon>Methylocystaceae</taxon>
        <taxon>Methylocystis</taxon>
    </lineage>
</organism>
<dbReference type="InterPro" id="IPR007621">
    <property type="entry name" value="TPM_dom"/>
</dbReference>
<keyword evidence="1" id="KW-0812">Transmembrane</keyword>
<dbReference type="RefSeq" id="WP_124738862.1">
    <property type="nucleotide sequence ID" value="NZ_CP034086.1"/>
</dbReference>
<name>A0A3G8M5X6_9HYPH</name>
<gene>
    <name evidence="3" type="ORF">EHO51_10540</name>
</gene>
<evidence type="ECO:0000313" key="3">
    <source>
        <dbReference type="EMBL" id="AZG77137.1"/>
    </source>
</evidence>